<dbReference type="SMART" id="SM00460">
    <property type="entry name" value="TGc"/>
    <property type="match status" value="1"/>
</dbReference>
<evidence type="ECO:0000313" key="4">
    <source>
        <dbReference type="Proteomes" id="UP000244925"/>
    </source>
</evidence>
<keyword evidence="4" id="KW-1185">Reference proteome</keyword>
<feature type="chain" id="PRO_5016091669" evidence="1">
    <location>
        <begin position="22"/>
        <end position="875"/>
    </location>
</feature>
<evidence type="ECO:0000256" key="1">
    <source>
        <dbReference type="SAM" id="SignalP"/>
    </source>
</evidence>
<dbReference type="EMBL" id="PUBV01000006">
    <property type="protein sequence ID" value="PWB08444.1"/>
    <property type="molecule type" value="Genomic_DNA"/>
</dbReference>
<dbReference type="PANTHER" id="PTHR35532:SF5">
    <property type="entry name" value="CARBOHYDRATE-BINDING DOMAIN-CONTAINING PROTEIN"/>
    <property type="match status" value="1"/>
</dbReference>
<dbReference type="SUPFAM" id="SSF54001">
    <property type="entry name" value="Cysteine proteinases"/>
    <property type="match status" value="1"/>
</dbReference>
<dbReference type="Gene3D" id="2.60.40.1120">
    <property type="entry name" value="Carboxypeptidase-like, regulatory domain"/>
    <property type="match status" value="1"/>
</dbReference>
<proteinExistence type="predicted"/>
<evidence type="ECO:0000259" key="2">
    <source>
        <dbReference type="SMART" id="SM00460"/>
    </source>
</evidence>
<dbReference type="InterPro" id="IPR002931">
    <property type="entry name" value="Transglutaminase-like"/>
</dbReference>
<dbReference type="RefSeq" id="WP_107035547.1">
    <property type="nucleotide sequence ID" value="NZ_CAOONL010000018.1"/>
</dbReference>
<gene>
    <name evidence="3" type="ORF">C5O25_04560</name>
</gene>
<dbReference type="AlphaFoldDB" id="A0A2V1IUL7"/>
<dbReference type="GeneID" id="93423295"/>
<dbReference type="Gene3D" id="3.10.620.30">
    <property type="match status" value="1"/>
</dbReference>
<dbReference type="InterPro" id="IPR008964">
    <property type="entry name" value="Invasin/intimin_cell_adhesion"/>
</dbReference>
<comment type="caution">
    <text evidence="3">The sequence shown here is derived from an EMBL/GenBank/DDBJ whole genome shotgun (WGS) entry which is preliminary data.</text>
</comment>
<name>A0A2V1IUL7_9BACT</name>
<feature type="signal peptide" evidence="1">
    <location>
        <begin position="1"/>
        <end position="21"/>
    </location>
</feature>
<dbReference type="PROSITE" id="PS51257">
    <property type="entry name" value="PROKAR_LIPOPROTEIN"/>
    <property type="match status" value="1"/>
</dbReference>
<dbReference type="PANTHER" id="PTHR35532">
    <property type="entry name" value="SIMILAR TO POLYHYDROXYALKANOATE DEPOLYMERASE"/>
    <property type="match status" value="1"/>
</dbReference>
<keyword evidence="1" id="KW-0732">Signal</keyword>
<sequence length="875" mass="96452">MKLRHIAIAAIISAAACGATAQNIATPKVKADFKERQEKVANPAYFTVFDRNLTPQQREALEFLYAYMPLPDIADYSGDFFLTNVDATLRARKEMPWGKNIPDREWRHFVLPLRINNEALDNHRPEFYAELKDRVKGLSMKDAILEVNHWCHEKATYEPSDSRTHSPLATVSSAIGRCGEESTFTVGALRAVGIPARQIYTPRWAHTDDNHAWVEAWADGQWYFLGACEPEPVLNLGWFNAPASRGMMMNTYAFGAYDGPEEVLATPDGYTNINVTTNYAPVDTITVNVTDRQGRPAAGTEVSFRLYNYGEFYPIATKTTDQHGRASLSAGIGDVVVWATDGKNFGMTKGSVGRDRNVAVTLDLTPSYTGVKEMDIIPPVASNKPVEVTPAQAAENDRRKVYEDSLRGAYTATFFTRERGEDLGRRLGLDPARVAAVMIDARGNHKTIEQFLSGVPEADRERALTLVESLSVKDRSDVPAVILADHLTAPVYDTPLYAEYILSPRIDNEALTPFRSYFSATVGKDEAARMRANPAELVAQTARDITILPDWYPGNIRMSPEAVDRSKATNAASRDIYFVAKARSLGIPARIDPVTGKTQWADAKGNWTDASFGGDSSASAKPASQGTLKLAFTKTGRIDDPKYYTQFTLSKIADGRPQLLGFPEDATWSSILRDGQKLDEGQYMLVSGQRMADGGVLSRAQFFDIRPESTVSDTLVMRQDNKGVQVIGNFNSENTYTDLASGAEKSVLSTTGRGYYVIGLLTPNHEPTNHALRDIAAVAPEFEKWGRGMILLFKDRQDAGRFDSSLLPELPSTVSYGIDTDGKIAAEIIGNLKLSTTERPVFIIADTFNRIVFVSQGYTIGLGDQIVDTIHHLGE</sequence>
<organism evidence="3 4">
    <name type="scientific">Paramuribaculum intestinale</name>
    <dbReference type="NCBI Taxonomy" id="2094151"/>
    <lineage>
        <taxon>Bacteria</taxon>
        <taxon>Pseudomonadati</taxon>
        <taxon>Bacteroidota</taxon>
        <taxon>Bacteroidia</taxon>
        <taxon>Bacteroidales</taxon>
        <taxon>Muribaculaceae</taxon>
        <taxon>Paramuribaculum</taxon>
    </lineage>
</organism>
<feature type="domain" description="Transglutaminase-like" evidence="2">
    <location>
        <begin position="170"/>
        <end position="229"/>
    </location>
</feature>
<dbReference type="Pfam" id="PF01841">
    <property type="entry name" value="Transglut_core"/>
    <property type="match status" value="1"/>
</dbReference>
<accession>A0A2V1IUL7</accession>
<evidence type="ECO:0000313" key="3">
    <source>
        <dbReference type="EMBL" id="PWB08444.1"/>
    </source>
</evidence>
<dbReference type="SUPFAM" id="SSF49373">
    <property type="entry name" value="Invasin/intimin cell-adhesion fragments"/>
    <property type="match status" value="1"/>
</dbReference>
<dbReference type="Proteomes" id="UP000244925">
    <property type="component" value="Unassembled WGS sequence"/>
</dbReference>
<reference evidence="4" key="1">
    <citation type="submission" date="2018-02" db="EMBL/GenBank/DDBJ databases">
        <authorList>
            <person name="Clavel T."/>
            <person name="Strowig T."/>
        </authorList>
    </citation>
    <scope>NUCLEOTIDE SEQUENCE [LARGE SCALE GENOMIC DNA]</scope>
    <source>
        <strain evidence="4">DSM 100764</strain>
    </source>
</reference>
<protein>
    <submittedName>
        <fullName evidence="3">Transglutaminase</fullName>
    </submittedName>
</protein>
<dbReference type="InterPro" id="IPR038765">
    <property type="entry name" value="Papain-like_cys_pep_sf"/>
</dbReference>